<reference evidence="4 6" key="1">
    <citation type="submission" date="2021-03" db="EMBL/GenBank/DDBJ databases">
        <title>Sequencing the genomes of 1000 actinobacteria strains.</title>
        <authorList>
            <person name="Klenk H.-P."/>
        </authorList>
    </citation>
    <scope>NUCLEOTIDE SEQUENCE [LARGE SCALE GENOMIC DNA]</scope>
    <source>
        <strain evidence="4 6">DSM 18824</strain>
    </source>
</reference>
<evidence type="ECO:0000313" key="6">
    <source>
        <dbReference type="Proteomes" id="UP000755585"/>
    </source>
</evidence>
<dbReference type="RefSeq" id="WP_209695878.1">
    <property type="nucleotide sequence ID" value="NZ_JAGINT010000001.1"/>
</dbReference>
<dbReference type="SUPFAM" id="SSF56349">
    <property type="entry name" value="DNA breaking-rejoining enzymes"/>
    <property type="match status" value="1"/>
</dbReference>
<comment type="caution">
    <text evidence="4">The sequence shown here is derived from an EMBL/GenBank/DDBJ whole genome shotgun (WGS) entry which is preliminary data.</text>
</comment>
<accession>A0ABS4UNP7</accession>
<dbReference type="CDD" id="cd00397">
    <property type="entry name" value="DNA_BRE_C"/>
    <property type="match status" value="1"/>
</dbReference>
<keyword evidence="1" id="KW-0233">DNA recombination</keyword>
<evidence type="ECO:0000256" key="1">
    <source>
        <dbReference type="ARBA" id="ARBA00023172"/>
    </source>
</evidence>
<dbReference type="PROSITE" id="PS51898">
    <property type="entry name" value="TYR_RECOMBINASE"/>
    <property type="match status" value="1"/>
</dbReference>
<evidence type="ECO:0000259" key="3">
    <source>
        <dbReference type="PROSITE" id="PS51898"/>
    </source>
</evidence>
<gene>
    <name evidence="4" type="ORF">JOF29_004338</name>
    <name evidence="5" type="ORF">JOF29_004391</name>
</gene>
<dbReference type="EMBL" id="JAGINT010000002">
    <property type="protein sequence ID" value="MBP2353281.1"/>
    <property type="molecule type" value="Genomic_DNA"/>
</dbReference>
<proteinExistence type="predicted"/>
<dbReference type="Pfam" id="PF00589">
    <property type="entry name" value="Phage_integrase"/>
    <property type="match status" value="1"/>
</dbReference>
<organism evidence="4 6">
    <name type="scientific">Kribbella aluminosa</name>
    <dbReference type="NCBI Taxonomy" id="416017"/>
    <lineage>
        <taxon>Bacteria</taxon>
        <taxon>Bacillati</taxon>
        <taxon>Actinomycetota</taxon>
        <taxon>Actinomycetes</taxon>
        <taxon>Propionibacteriales</taxon>
        <taxon>Kribbellaceae</taxon>
        <taxon>Kribbella</taxon>
    </lineage>
</organism>
<evidence type="ECO:0000313" key="4">
    <source>
        <dbReference type="EMBL" id="MBP2353255.1"/>
    </source>
</evidence>
<name>A0ABS4UNP7_9ACTN</name>
<dbReference type="PANTHER" id="PTHR30349">
    <property type="entry name" value="PHAGE INTEGRASE-RELATED"/>
    <property type="match status" value="1"/>
</dbReference>
<sequence>MDGPDELARDLASLRVPLAGALRVTDNEWEPYELIDVRGLVEPGVALFLVDLQAAGRRPSTLRSYGMALLRWYRFLWAVDVAWDRASRIEARDFSRWMQIADKPSRVHWRNRGTDAVDTTIARLAGQRGSAGVPNQVTGKPKLGAKYAASVRAHSETVLRTFYDFHRDVGSGPVLNPFPLVRERRDHRAHAHQSSMEPRRNERSGLYRPRVPKRLPRSVPDEYFDRLFAALPSDRDRALVAFWVSTGARASELLGTCRGDADPGQQVISVVRKGSRAVQLLPASSDAFVWLRLYQQQLHGKVPAGRSQPLWWTLRRPLRPLTYPAAHRMFERANAGLGSNWTLHDLRHTAAYRMARDPEVPLTDVQWVLGHAHLTTTQIYLAPHQDEVIGSMLAHHARQAGRRAQVPVAPVASGYRPDDLDVLFGKPM</sequence>
<dbReference type="Proteomes" id="UP000755585">
    <property type="component" value="Unassembled WGS sequence"/>
</dbReference>
<dbReference type="PANTHER" id="PTHR30349:SF81">
    <property type="entry name" value="TYROSINE RECOMBINASE XERC"/>
    <property type="match status" value="1"/>
</dbReference>
<feature type="region of interest" description="Disordered" evidence="2">
    <location>
        <begin position="186"/>
        <end position="212"/>
    </location>
</feature>
<keyword evidence="6" id="KW-1185">Reference proteome</keyword>
<feature type="domain" description="Tyr recombinase" evidence="3">
    <location>
        <begin position="214"/>
        <end position="398"/>
    </location>
</feature>
<dbReference type="InterPro" id="IPR013762">
    <property type="entry name" value="Integrase-like_cat_sf"/>
</dbReference>
<evidence type="ECO:0000313" key="5">
    <source>
        <dbReference type="EMBL" id="MBP2353281.1"/>
    </source>
</evidence>
<dbReference type="InterPro" id="IPR050090">
    <property type="entry name" value="Tyrosine_recombinase_XerCD"/>
</dbReference>
<dbReference type="InterPro" id="IPR011010">
    <property type="entry name" value="DNA_brk_join_enz"/>
</dbReference>
<dbReference type="EMBL" id="JAGINT010000001">
    <property type="protein sequence ID" value="MBP2353255.1"/>
    <property type="molecule type" value="Genomic_DNA"/>
</dbReference>
<dbReference type="InterPro" id="IPR002104">
    <property type="entry name" value="Integrase_catalytic"/>
</dbReference>
<dbReference type="Gene3D" id="1.10.443.10">
    <property type="entry name" value="Intergrase catalytic core"/>
    <property type="match status" value="1"/>
</dbReference>
<protein>
    <submittedName>
        <fullName evidence="4">Site-specific recombinase XerD</fullName>
    </submittedName>
</protein>
<evidence type="ECO:0000256" key="2">
    <source>
        <dbReference type="SAM" id="MobiDB-lite"/>
    </source>
</evidence>